<evidence type="ECO:0000313" key="2">
    <source>
        <dbReference type="Proteomes" id="UP000314982"/>
    </source>
</evidence>
<name>A0A4W5MQM7_9TELE</name>
<evidence type="ECO:0000313" key="1">
    <source>
        <dbReference type="Ensembl" id="ENSHHUP00000040757.1"/>
    </source>
</evidence>
<dbReference type="Ensembl" id="ENSHHUT00000042332.1">
    <property type="protein sequence ID" value="ENSHHUP00000040757.1"/>
    <property type="gene ID" value="ENSHHUG00000025200.1"/>
</dbReference>
<dbReference type="Proteomes" id="UP000314982">
    <property type="component" value="Unassembled WGS sequence"/>
</dbReference>
<reference evidence="1" key="3">
    <citation type="submission" date="2025-09" db="UniProtKB">
        <authorList>
            <consortium name="Ensembl"/>
        </authorList>
    </citation>
    <scope>IDENTIFICATION</scope>
</reference>
<protein>
    <submittedName>
        <fullName evidence="1">Uncharacterized protein</fullName>
    </submittedName>
</protein>
<accession>A0A4W5MQM7</accession>
<reference evidence="2" key="1">
    <citation type="submission" date="2018-06" db="EMBL/GenBank/DDBJ databases">
        <title>Genome assembly of Danube salmon.</title>
        <authorList>
            <person name="Macqueen D.J."/>
            <person name="Gundappa M.K."/>
        </authorList>
    </citation>
    <scope>NUCLEOTIDE SEQUENCE [LARGE SCALE GENOMIC DNA]</scope>
</reference>
<proteinExistence type="predicted"/>
<dbReference type="STRING" id="62062.ENSHHUP00000040757"/>
<organism evidence="1 2">
    <name type="scientific">Hucho hucho</name>
    <name type="common">huchen</name>
    <dbReference type="NCBI Taxonomy" id="62062"/>
    <lineage>
        <taxon>Eukaryota</taxon>
        <taxon>Metazoa</taxon>
        <taxon>Chordata</taxon>
        <taxon>Craniata</taxon>
        <taxon>Vertebrata</taxon>
        <taxon>Euteleostomi</taxon>
        <taxon>Actinopterygii</taxon>
        <taxon>Neopterygii</taxon>
        <taxon>Teleostei</taxon>
        <taxon>Protacanthopterygii</taxon>
        <taxon>Salmoniformes</taxon>
        <taxon>Salmonidae</taxon>
        <taxon>Salmoninae</taxon>
        <taxon>Hucho</taxon>
    </lineage>
</organism>
<sequence>MPGQLYAVSWVSRLRPASTQPEIEPRSVVMPLALRCNALDRCVFEFWSWEMERATDKIAKSYAEELARRGFAMMVITRSQDKLDDVPYSKMD</sequence>
<keyword evidence="2" id="KW-1185">Reference proteome</keyword>
<dbReference type="AlphaFoldDB" id="A0A4W5MQM7"/>
<reference evidence="1" key="2">
    <citation type="submission" date="2025-08" db="UniProtKB">
        <authorList>
            <consortium name="Ensembl"/>
        </authorList>
    </citation>
    <scope>IDENTIFICATION</scope>
</reference>